<reference evidence="1" key="1">
    <citation type="journal article" date="2015" name="Genome Biol. Evol.">
        <title>Organellar Genomes of White Spruce (Picea glauca): Assembly and Annotation.</title>
        <authorList>
            <person name="Jackman S.D."/>
            <person name="Warren R.L."/>
            <person name="Gibb E.A."/>
            <person name="Vandervalk B.P."/>
            <person name="Mohamadi H."/>
            <person name="Chu J."/>
            <person name="Raymond A."/>
            <person name="Pleasance S."/>
            <person name="Coope R."/>
            <person name="Wildung M.R."/>
            <person name="Ritland C.E."/>
            <person name="Bousquet J."/>
            <person name="Jones S.J."/>
            <person name="Bohlmann J."/>
            <person name="Birol I."/>
        </authorList>
    </citation>
    <scope>NUCLEOTIDE SEQUENCE [LARGE SCALE GENOMIC DNA]</scope>
    <source>
        <tissue evidence="1">Flushing bud</tissue>
    </source>
</reference>
<proteinExistence type="predicted"/>
<sequence>MCFSCGPLPNHVPKIMIILIGELRPPRIVILCNGRSYFLCYRTEVIIRMAMSIEGRLLFTMIQD</sequence>
<name>A0A101M181_PICGL</name>
<accession>A0A101M181</accession>
<geneLocation type="mitochondrion" evidence="1"/>
<dbReference type="EMBL" id="LKAM01000003">
    <property type="protein sequence ID" value="KUM49094.1"/>
    <property type="molecule type" value="Genomic_DNA"/>
</dbReference>
<dbReference type="AlphaFoldDB" id="A0A101M181"/>
<gene>
    <name evidence="1" type="ORF">ABT39_MTgene3643</name>
</gene>
<organism evidence="1">
    <name type="scientific">Picea glauca</name>
    <name type="common">White spruce</name>
    <name type="synonym">Pinus glauca</name>
    <dbReference type="NCBI Taxonomy" id="3330"/>
    <lineage>
        <taxon>Eukaryota</taxon>
        <taxon>Viridiplantae</taxon>
        <taxon>Streptophyta</taxon>
        <taxon>Embryophyta</taxon>
        <taxon>Tracheophyta</taxon>
        <taxon>Spermatophyta</taxon>
        <taxon>Pinopsida</taxon>
        <taxon>Pinidae</taxon>
        <taxon>Conifers I</taxon>
        <taxon>Pinales</taxon>
        <taxon>Pinaceae</taxon>
        <taxon>Picea</taxon>
    </lineage>
</organism>
<comment type="caution">
    <text evidence="1">The sequence shown here is derived from an EMBL/GenBank/DDBJ whole genome shotgun (WGS) entry which is preliminary data.</text>
</comment>
<keyword evidence="1" id="KW-0496">Mitochondrion</keyword>
<protein>
    <submittedName>
        <fullName evidence="1">Uncharacterized protein</fullName>
    </submittedName>
</protein>
<evidence type="ECO:0000313" key="1">
    <source>
        <dbReference type="EMBL" id="KUM49094.1"/>
    </source>
</evidence>